<organism evidence="6 7">
    <name type="scientific">Candidatus Allocopromorpha excrementigallinarum</name>
    <dbReference type="NCBI Taxonomy" id="2840742"/>
    <lineage>
        <taxon>Bacteria</taxon>
        <taxon>Bacillati</taxon>
        <taxon>Bacillota</taxon>
        <taxon>Clostridia</taxon>
        <taxon>Eubacteriales</taxon>
        <taxon>Eubacteriaceae</taxon>
        <taxon>Eubacteriaceae incertae sedis</taxon>
        <taxon>Candidatus Allocopromorpha</taxon>
    </lineage>
</organism>
<proteinExistence type="predicted"/>
<dbReference type="Gene3D" id="3.20.70.20">
    <property type="match status" value="1"/>
</dbReference>
<sequence length="814" mass="91363">MKEKNTCGCAPSAEGISRQPWKLGVTERINRLRNQYWLYSPTVDTERAVSYTKSYKANEAKDACVRRARALKDYMSERTIAIQPDELIVGTYGKQPRAVVVCPEVVLSWWMDELDTMSTRPQDPYQISEEDKAILRDEIFPYWNGRTMEDYYVSNLDEDIKSVAYNTGIVFGENKSQAGAGEFSAGFGDIVLKKGFKAIGEEAREKLAALDIEDPDHFDAQMFYESVITASEAVKILAYRYSEKAAEMAAEEKNPQRRAELENIAGVCARVPYETPRTLQEAIQAVWFTQIMLYTEENTAAYTIDRVDQYLYPFYKADVEAGRITEKDAQELLECLWIKMAEIIYAISEASSVYYSGYQPFHGLTVGGIKEDGETAVNDISYMALQATMDTRMHIPTINVRVSDNTPEEFLMKICDLVEIGTGQPALYFDNVAMKLLKRNGVEDEDLWNWCVAGCVEPQIPGKTSLWAEGGRYSYATAVEWALYDGYSKILGRQIGLKTGDPRSFKTYEEFEEAVSKQLAFMIRMACLNCQLIERAHKLRLPKPFRSLCVDGCIESGKDIIDGGVKYNIGPGLESTGVADLADSMAAVKKFVYDEKEFDMGTLIDMLDADFEGHEDFRQKLINDAPKYGNDDDYVDSIARKFVGLSCDYCEQYKGMNGSRFMNGVVPVIANLPHGLTTWALPSGRKATVPLADGISPYVGYDKNGPSSVIKSVCKVDHIKNGIGTLLNIKLSPSLIKSEADKKNLIALLKAEGKMGGYHVQFNVVSTETLREAQKNPENYTDLLVRIAGYSAYFVELRKDAQESIIARTENKSW</sequence>
<feature type="domain" description="Glycine radical" evidence="4">
    <location>
        <begin position="693"/>
        <end position="814"/>
    </location>
</feature>
<evidence type="ECO:0000256" key="3">
    <source>
        <dbReference type="PROSITE-ProRule" id="PRU00493"/>
    </source>
</evidence>
<reference evidence="6" key="1">
    <citation type="submission" date="2020-10" db="EMBL/GenBank/DDBJ databases">
        <authorList>
            <person name="Gilroy R."/>
        </authorList>
    </citation>
    <scope>NUCLEOTIDE SEQUENCE</scope>
    <source>
        <strain evidence="6">ChiHcec3-6078</strain>
    </source>
</reference>
<feature type="domain" description="PFL" evidence="5">
    <location>
        <begin position="27"/>
        <end position="686"/>
    </location>
</feature>
<dbReference type="GO" id="GO:0005829">
    <property type="term" value="C:cytosol"/>
    <property type="evidence" value="ECO:0007669"/>
    <property type="project" value="TreeGrafter"/>
</dbReference>
<dbReference type="Pfam" id="PF02901">
    <property type="entry name" value="PFL-like"/>
    <property type="match status" value="1"/>
</dbReference>
<evidence type="ECO:0000256" key="2">
    <source>
        <dbReference type="ARBA" id="ARBA00023239"/>
    </source>
</evidence>
<dbReference type="InterPro" id="IPR004184">
    <property type="entry name" value="PFL_dom"/>
</dbReference>
<evidence type="ECO:0000259" key="5">
    <source>
        <dbReference type="PROSITE" id="PS51554"/>
    </source>
</evidence>
<dbReference type="GO" id="GO:0016829">
    <property type="term" value="F:lyase activity"/>
    <property type="evidence" value="ECO:0007669"/>
    <property type="project" value="UniProtKB-KW"/>
</dbReference>
<comment type="caution">
    <text evidence="6">The sequence shown here is derived from an EMBL/GenBank/DDBJ whole genome shotgun (WGS) entry which is preliminary data.</text>
</comment>
<evidence type="ECO:0000259" key="4">
    <source>
        <dbReference type="PROSITE" id="PS51149"/>
    </source>
</evidence>
<dbReference type="PROSITE" id="PS51554">
    <property type="entry name" value="PFL"/>
    <property type="match status" value="1"/>
</dbReference>
<dbReference type="PANTHER" id="PTHR43641">
    <property type="entry name" value="FORMATE ACETYLTRANSFERASE 3-RELATED"/>
    <property type="match status" value="1"/>
</dbReference>
<feature type="modified residue" description="Glycine radical" evidence="3">
    <location>
        <position position="789"/>
    </location>
</feature>
<keyword evidence="2" id="KW-0456">Lyase</keyword>
<dbReference type="AlphaFoldDB" id="A0A9D1I0X0"/>
<dbReference type="Proteomes" id="UP000824090">
    <property type="component" value="Unassembled WGS sequence"/>
</dbReference>
<evidence type="ECO:0000313" key="7">
    <source>
        <dbReference type="Proteomes" id="UP000824090"/>
    </source>
</evidence>
<dbReference type="PANTHER" id="PTHR43641:SF2">
    <property type="entry name" value="DEHYDRATASE YBIW-RELATED"/>
    <property type="match status" value="1"/>
</dbReference>
<dbReference type="Pfam" id="PF01228">
    <property type="entry name" value="Gly_radical"/>
    <property type="match status" value="1"/>
</dbReference>
<dbReference type="InterPro" id="IPR051215">
    <property type="entry name" value="GRE"/>
</dbReference>
<dbReference type="NCBIfam" id="TIGR01774">
    <property type="entry name" value="PFL2-3"/>
    <property type="match status" value="1"/>
</dbReference>
<evidence type="ECO:0000256" key="1">
    <source>
        <dbReference type="ARBA" id="ARBA00022818"/>
    </source>
</evidence>
<dbReference type="EMBL" id="DVMP01000131">
    <property type="protein sequence ID" value="HIU26218.1"/>
    <property type="molecule type" value="Genomic_DNA"/>
</dbReference>
<dbReference type="InterPro" id="IPR001150">
    <property type="entry name" value="Gly_radical"/>
</dbReference>
<gene>
    <name evidence="6" type="ORF">IAC50_06985</name>
</gene>
<accession>A0A9D1I0X0</accession>
<dbReference type="SUPFAM" id="SSF51998">
    <property type="entry name" value="PFL-like glycyl radical enzymes"/>
    <property type="match status" value="1"/>
</dbReference>
<name>A0A9D1I0X0_9FIRM</name>
<dbReference type="PROSITE" id="PS51149">
    <property type="entry name" value="GLY_RADICAL_2"/>
    <property type="match status" value="1"/>
</dbReference>
<protein>
    <submittedName>
        <fullName evidence="6">Formate C-acetyltransferase/glycerol dehydratase family glycyl radical enzyme</fullName>
    </submittedName>
</protein>
<reference evidence="6" key="2">
    <citation type="journal article" date="2021" name="PeerJ">
        <title>Extensive microbial diversity within the chicken gut microbiome revealed by metagenomics and culture.</title>
        <authorList>
            <person name="Gilroy R."/>
            <person name="Ravi A."/>
            <person name="Getino M."/>
            <person name="Pursley I."/>
            <person name="Horton D.L."/>
            <person name="Alikhan N.F."/>
            <person name="Baker D."/>
            <person name="Gharbi K."/>
            <person name="Hall N."/>
            <person name="Watson M."/>
            <person name="Adriaenssens E.M."/>
            <person name="Foster-Nyarko E."/>
            <person name="Jarju S."/>
            <person name="Secka A."/>
            <person name="Antonio M."/>
            <person name="Oren A."/>
            <person name="Chaudhuri R.R."/>
            <person name="La Ragione R."/>
            <person name="Hildebrand F."/>
            <person name="Pallen M.J."/>
        </authorList>
    </citation>
    <scope>NUCLEOTIDE SEQUENCE</scope>
    <source>
        <strain evidence="6">ChiHcec3-6078</strain>
    </source>
</reference>
<evidence type="ECO:0000313" key="6">
    <source>
        <dbReference type="EMBL" id="HIU26218.1"/>
    </source>
</evidence>
<keyword evidence="1 3" id="KW-0556">Organic radical</keyword>
<dbReference type="InterPro" id="IPR010098">
    <property type="entry name" value="PFL2/GDeHydtase_fam"/>
</dbReference>